<sequence>MMVKIFSYKRERLLLRR</sequence>
<dbReference type="EMBL" id="GEMB01004615">
    <property type="protein sequence ID" value="JAR98670.1"/>
    <property type="molecule type" value="Transcribed_RNA"/>
</dbReference>
<organism evidence="1">
    <name type="scientific">Triatoma infestans</name>
    <name type="common">Assassin bug</name>
    <dbReference type="NCBI Taxonomy" id="30076"/>
    <lineage>
        <taxon>Eukaryota</taxon>
        <taxon>Metazoa</taxon>
        <taxon>Ecdysozoa</taxon>
        <taxon>Arthropoda</taxon>
        <taxon>Hexapoda</taxon>
        <taxon>Insecta</taxon>
        <taxon>Pterygota</taxon>
        <taxon>Neoptera</taxon>
        <taxon>Paraneoptera</taxon>
        <taxon>Hemiptera</taxon>
        <taxon>Heteroptera</taxon>
        <taxon>Panheteroptera</taxon>
        <taxon>Cimicomorpha</taxon>
        <taxon>Reduviidae</taxon>
        <taxon>Triatominae</taxon>
        <taxon>Triatoma</taxon>
    </lineage>
</organism>
<protein>
    <submittedName>
        <fullName evidence="1">Aconitate hydratase</fullName>
        <ecNumber evidence="1">4.2.1.3</ecNumber>
    </submittedName>
</protein>
<keyword evidence="1" id="KW-0456">Lyase</keyword>
<name>A0A161M8F4_TRIIF</name>
<dbReference type="GO" id="GO:0003994">
    <property type="term" value="F:aconitate hydratase activity"/>
    <property type="evidence" value="ECO:0007669"/>
    <property type="project" value="UniProtKB-EC"/>
</dbReference>
<proteinExistence type="predicted"/>
<reference evidence="1" key="1">
    <citation type="submission" date="2016-04" db="EMBL/GenBank/DDBJ databases">
        <authorList>
            <person name="Calderon-Fernandez G.M.Sr."/>
        </authorList>
    </citation>
    <scope>NUCLEOTIDE SEQUENCE</scope>
    <source>
        <strain evidence="1">Int1</strain>
        <tissue evidence="1">Integument</tissue>
    </source>
</reference>
<dbReference type="EC" id="4.2.1.3" evidence="1"/>
<accession>A0A161M8F4</accession>
<reference evidence="1" key="2">
    <citation type="journal article" date="2017" name="J. Med. Entomol.">
        <title>Transcriptome Analysis of the Triatoma infestans (Hemiptera: Reduviidae) Integument.</title>
        <authorList>
            <person name="Calderon-Fernandez G.M."/>
            <person name="Moriconi D.E."/>
            <person name="Dulbecco A.B."/>
            <person name="Juarez M.P."/>
        </authorList>
    </citation>
    <scope>NUCLEOTIDE SEQUENCE</scope>
    <source>
        <strain evidence="1">Int1</strain>
        <tissue evidence="1">Integument</tissue>
    </source>
</reference>
<dbReference type="AlphaFoldDB" id="A0A161M8F4"/>
<evidence type="ECO:0000313" key="1">
    <source>
        <dbReference type="EMBL" id="JAR98670.1"/>
    </source>
</evidence>